<organism evidence="1 2">
    <name type="scientific">Pseudoalteromonas piratica</name>
    <dbReference type="NCBI Taxonomy" id="1348114"/>
    <lineage>
        <taxon>Bacteria</taxon>
        <taxon>Pseudomonadati</taxon>
        <taxon>Pseudomonadota</taxon>
        <taxon>Gammaproteobacteria</taxon>
        <taxon>Alteromonadales</taxon>
        <taxon>Pseudoalteromonadaceae</taxon>
        <taxon>Pseudoalteromonas</taxon>
    </lineage>
</organism>
<evidence type="ECO:0008006" key="3">
    <source>
        <dbReference type="Google" id="ProtNLM"/>
    </source>
</evidence>
<gene>
    <name evidence="1" type="ORF">OM33_00400</name>
</gene>
<dbReference type="HOGENOM" id="CLU_1516677_0_0_6"/>
<dbReference type="EMBL" id="CP009888">
    <property type="protein sequence ID" value="AIY63793.1"/>
    <property type="molecule type" value="Genomic_DNA"/>
</dbReference>
<evidence type="ECO:0000313" key="2">
    <source>
        <dbReference type="Proteomes" id="UP000030341"/>
    </source>
</evidence>
<reference evidence="1 2" key="1">
    <citation type="submission" date="2014-11" db="EMBL/GenBank/DDBJ databases">
        <title>Complete Genome Sequence of Pseudoalteromonas sp. Strain OCN003 Isolated from Kaneohe Bay, Oahu, Hawaii.</title>
        <authorList>
            <person name="Beurmann S."/>
            <person name="Videau P."/>
            <person name="Ushijima B."/>
            <person name="Smith A.M."/>
            <person name="Aeby G.S."/>
            <person name="Callahan S.M."/>
            <person name="Belcaid M."/>
        </authorList>
    </citation>
    <scope>NUCLEOTIDE SEQUENCE [LARGE SCALE GENOMIC DNA]</scope>
    <source>
        <strain evidence="1 2">OCN003</strain>
    </source>
</reference>
<protein>
    <recommendedName>
        <fullName evidence="3">Polyketide cyclase</fullName>
    </recommendedName>
</protein>
<accession>A0A0A7EBC3</accession>
<dbReference type="OrthoDB" id="9807923at2"/>
<evidence type="ECO:0000313" key="1">
    <source>
        <dbReference type="EMBL" id="AIY63793.1"/>
    </source>
</evidence>
<keyword evidence="2" id="KW-1185">Reference proteome</keyword>
<dbReference type="KEGG" id="pseo:OM33_00400"/>
<name>A0A0A7EBC3_9GAMM</name>
<dbReference type="STRING" id="1348114.OM33_00400"/>
<sequence length="177" mass="20087">MRYFIRTFFSILLLVAITSVLLPNSYTVAKTITSHCKQVQFENWVLDLAQWHLWTPFATYEKSWQALELANSNKIGAYLKWQSGDNIGEMTVTAMTNHTISYTSVYEQNTNIGSITADFFADQLQITWAIEGGINTPLLGGILTQYYKYKTHDAIDLGLRNLNSLCKSQSLETQNAN</sequence>
<dbReference type="AlphaFoldDB" id="A0A0A7EBC3"/>
<proteinExistence type="predicted"/>
<dbReference type="RefSeq" id="WP_038637307.1">
    <property type="nucleotide sequence ID" value="NZ_CP009888.1"/>
</dbReference>
<dbReference type="Proteomes" id="UP000030341">
    <property type="component" value="Chromosome 1"/>
</dbReference>